<sequence>MDVQDLFETLPTLQPCTNSTDTTTTQSKYELTMKTLDDYFTPKVNVPYERHIFRQMKLEESDTVHQFIARLTRQAVNCEFGQESKEHIRDQVIDKCNSSALRRKLLTKGTGLKLDDLQEISRAMETVDAQMKAMKLENNHGSNLNTEKSESVNRVGQRSNQSVKPVAQSVRRIPFSLRPKVKDKLKELMEQDIIEEVNGPTPWVSPVVIVPKSGGDIRLCVDMRLANDAIIRERHPIPTVEEVLYEMNGSSLFTKLDLKWGFHQIE</sequence>
<dbReference type="InterPro" id="IPR043128">
    <property type="entry name" value="Rev_trsase/Diguanyl_cyclase"/>
</dbReference>
<reference evidence="2 3" key="1">
    <citation type="journal article" date="2017" name="PLoS Biol.">
        <title>The sea cucumber genome provides insights into morphological evolution and visceral regeneration.</title>
        <authorList>
            <person name="Zhang X."/>
            <person name="Sun L."/>
            <person name="Yuan J."/>
            <person name="Sun Y."/>
            <person name="Gao Y."/>
            <person name="Zhang L."/>
            <person name="Li S."/>
            <person name="Dai H."/>
            <person name="Hamel J.F."/>
            <person name="Liu C."/>
            <person name="Yu Y."/>
            <person name="Liu S."/>
            <person name="Lin W."/>
            <person name="Guo K."/>
            <person name="Jin S."/>
            <person name="Xu P."/>
            <person name="Storey K.B."/>
            <person name="Huan P."/>
            <person name="Zhang T."/>
            <person name="Zhou Y."/>
            <person name="Zhang J."/>
            <person name="Lin C."/>
            <person name="Li X."/>
            <person name="Xing L."/>
            <person name="Huo D."/>
            <person name="Sun M."/>
            <person name="Wang L."/>
            <person name="Mercier A."/>
            <person name="Li F."/>
            <person name="Yang H."/>
            <person name="Xiang J."/>
        </authorList>
    </citation>
    <scope>NUCLEOTIDE SEQUENCE [LARGE SCALE GENOMIC DNA]</scope>
    <source>
        <strain evidence="2">Shaxun</strain>
        <tissue evidence="2">Muscle</tissue>
    </source>
</reference>
<dbReference type="InterPro" id="IPR050951">
    <property type="entry name" value="Retrovirus_Pol_polyprotein"/>
</dbReference>
<gene>
    <name evidence="2" type="ORF">BSL78_08875</name>
</gene>
<dbReference type="Gene3D" id="3.10.10.10">
    <property type="entry name" value="HIV Type 1 Reverse Transcriptase, subunit A, domain 1"/>
    <property type="match status" value="1"/>
</dbReference>
<comment type="caution">
    <text evidence="2">The sequence shown here is derived from an EMBL/GenBank/DDBJ whole genome shotgun (WGS) entry which is preliminary data.</text>
</comment>
<evidence type="ECO:0000313" key="2">
    <source>
        <dbReference type="EMBL" id="PIK54248.1"/>
    </source>
</evidence>
<dbReference type="FunFam" id="3.10.10.10:FF:000003">
    <property type="entry name" value="Retrovirus-related Pol polyprotein from transposon 297-like Protein"/>
    <property type="match status" value="1"/>
</dbReference>
<dbReference type="Proteomes" id="UP000230750">
    <property type="component" value="Unassembled WGS sequence"/>
</dbReference>
<dbReference type="SUPFAM" id="SSF56672">
    <property type="entry name" value="DNA/RNA polymerases"/>
    <property type="match status" value="1"/>
</dbReference>
<name>A0A2G8L1V8_STIJA</name>
<dbReference type="PANTHER" id="PTHR37984:SF11">
    <property type="entry name" value="INTEGRASE CATALYTIC DOMAIN-CONTAINING PROTEIN"/>
    <property type="match status" value="1"/>
</dbReference>
<evidence type="ECO:0000313" key="3">
    <source>
        <dbReference type="Proteomes" id="UP000230750"/>
    </source>
</evidence>
<dbReference type="EMBL" id="MRZV01000257">
    <property type="protein sequence ID" value="PIK54248.1"/>
    <property type="molecule type" value="Genomic_DNA"/>
</dbReference>
<evidence type="ECO:0000256" key="1">
    <source>
        <dbReference type="SAM" id="MobiDB-lite"/>
    </source>
</evidence>
<dbReference type="PANTHER" id="PTHR37984">
    <property type="entry name" value="PROTEIN CBG26694"/>
    <property type="match status" value="1"/>
</dbReference>
<evidence type="ECO:0008006" key="4">
    <source>
        <dbReference type="Google" id="ProtNLM"/>
    </source>
</evidence>
<keyword evidence="3" id="KW-1185">Reference proteome</keyword>
<dbReference type="OrthoDB" id="8039770at2759"/>
<dbReference type="InterPro" id="IPR043502">
    <property type="entry name" value="DNA/RNA_pol_sf"/>
</dbReference>
<dbReference type="CDD" id="cd01647">
    <property type="entry name" value="RT_LTR"/>
    <property type="match status" value="1"/>
</dbReference>
<protein>
    <recommendedName>
        <fullName evidence="4">Reverse transcriptase domain-containing protein</fullName>
    </recommendedName>
</protein>
<dbReference type="Gene3D" id="3.30.70.270">
    <property type="match status" value="1"/>
</dbReference>
<proteinExistence type="predicted"/>
<feature type="region of interest" description="Disordered" evidence="1">
    <location>
        <begin position="140"/>
        <end position="163"/>
    </location>
</feature>
<accession>A0A2G8L1V8</accession>
<organism evidence="2 3">
    <name type="scientific">Stichopus japonicus</name>
    <name type="common">Sea cucumber</name>
    <dbReference type="NCBI Taxonomy" id="307972"/>
    <lineage>
        <taxon>Eukaryota</taxon>
        <taxon>Metazoa</taxon>
        <taxon>Echinodermata</taxon>
        <taxon>Eleutherozoa</taxon>
        <taxon>Echinozoa</taxon>
        <taxon>Holothuroidea</taxon>
        <taxon>Aspidochirotacea</taxon>
        <taxon>Aspidochirotida</taxon>
        <taxon>Stichopodidae</taxon>
        <taxon>Apostichopus</taxon>
    </lineage>
</organism>
<dbReference type="AlphaFoldDB" id="A0A2G8L1V8"/>